<dbReference type="AlphaFoldDB" id="W4JSW3"/>
<dbReference type="RefSeq" id="XP_009552404.1">
    <property type="nucleotide sequence ID" value="XM_009554109.1"/>
</dbReference>
<name>W4JSW3_HETIT</name>
<dbReference type="InParanoid" id="W4JSW3"/>
<evidence type="ECO:0000313" key="1">
    <source>
        <dbReference type="EMBL" id="ETW76195.1"/>
    </source>
</evidence>
<keyword evidence="2" id="KW-1185">Reference proteome</keyword>
<dbReference type="KEGG" id="hir:HETIRDRAFT_329870"/>
<accession>W4JSW3</accession>
<dbReference type="Proteomes" id="UP000030671">
    <property type="component" value="Unassembled WGS sequence"/>
</dbReference>
<dbReference type="GeneID" id="20671529"/>
<gene>
    <name evidence="1" type="ORF">HETIRDRAFT_329870</name>
</gene>
<evidence type="ECO:0000313" key="2">
    <source>
        <dbReference type="Proteomes" id="UP000030671"/>
    </source>
</evidence>
<organism evidence="1 2">
    <name type="scientific">Heterobasidion irregulare (strain TC 32-1)</name>
    <dbReference type="NCBI Taxonomy" id="747525"/>
    <lineage>
        <taxon>Eukaryota</taxon>
        <taxon>Fungi</taxon>
        <taxon>Dikarya</taxon>
        <taxon>Basidiomycota</taxon>
        <taxon>Agaricomycotina</taxon>
        <taxon>Agaricomycetes</taxon>
        <taxon>Russulales</taxon>
        <taxon>Bondarzewiaceae</taxon>
        <taxon>Heterobasidion</taxon>
        <taxon>Heterobasidion annosum species complex</taxon>
    </lineage>
</organism>
<dbReference type="EMBL" id="KI925465">
    <property type="protein sequence ID" value="ETW76195.1"/>
    <property type="molecule type" value="Genomic_DNA"/>
</dbReference>
<sequence length="252" mass="28539">MPLNESSTGIYLLLAVHLTSEEDVFHWGLAAWSELPDDATQLPISQIVLIKNERNEELWSRCTRTVALSTINNLLGFILLPLPTEFPGNLSDMQAILAEWQLRPGDVSDAEIESGIDWVVDVLEENAEQWGMDLGLEGNHIFSHGTLLSMKLRTARYSNTRPATVIHHDLVQPIHRDDFLFVEFGRRKSLCTQAMPPDQIRQWSGPDTYRIKGYAATDTCDSRLKEKISIGSQSAWSAILNTLKIQPEFPRW</sequence>
<dbReference type="HOGENOM" id="CLU_1102908_0_0_1"/>
<proteinExistence type="predicted"/>
<protein>
    <submittedName>
        <fullName evidence="1">Uncharacterized protein</fullName>
    </submittedName>
</protein>
<reference evidence="1 2" key="1">
    <citation type="journal article" date="2012" name="New Phytol.">
        <title>Insight into trade-off between wood decay and parasitism from the genome of a fungal forest pathogen.</title>
        <authorList>
            <person name="Olson A."/>
            <person name="Aerts A."/>
            <person name="Asiegbu F."/>
            <person name="Belbahri L."/>
            <person name="Bouzid O."/>
            <person name="Broberg A."/>
            <person name="Canback B."/>
            <person name="Coutinho P.M."/>
            <person name="Cullen D."/>
            <person name="Dalman K."/>
            <person name="Deflorio G."/>
            <person name="van Diepen L.T."/>
            <person name="Dunand C."/>
            <person name="Duplessis S."/>
            <person name="Durling M."/>
            <person name="Gonthier P."/>
            <person name="Grimwood J."/>
            <person name="Fossdal C.G."/>
            <person name="Hansson D."/>
            <person name="Henrissat B."/>
            <person name="Hietala A."/>
            <person name="Himmelstrand K."/>
            <person name="Hoffmeister D."/>
            <person name="Hogberg N."/>
            <person name="James T.Y."/>
            <person name="Karlsson M."/>
            <person name="Kohler A."/>
            <person name="Kues U."/>
            <person name="Lee Y.H."/>
            <person name="Lin Y.C."/>
            <person name="Lind M."/>
            <person name="Lindquist E."/>
            <person name="Lombard V."/>
            <person name="Lucas S."/>
            <person name="Lunden K."/>
            <person name="Morin E."/>
            <person name="Murat C."/>
            <person name="Park J."/>
            <person name="Raffaello T."/>
            <person name="Rouze P."/>
            <person name="Salamov A."/>
            <person name="Schmutz J."/>
            <person name="Solheim H."/>
            <person name="Stahlberg J."/>
            <person name="Velez H."/>
            <person name="de Vries R.P."/>
            <person name="Wiebenga A."/>
            <person name="Woodward S."/>
            <person name="Yakovlev I."/>
            <person name="Garbelotto M."/>
            <person name="Martin F."/>
            <person name="Grigoriev I.V."/>
            <person name="Stenlid J."/>
        </authorList>
    </citation>
    <scope>NUCLEOTIDE SEQUENCE [LARGE SCALE GENOMIC DNA]</scope>
    <source>
        <strain evidence="1 2">TC 32-1</strain>
    </source>
</reference>